<keyword evidence="5" id="KW-1185">Reference proteome</keyword>
<dbReference type="InterPro" id="IPR032675">
    <property type="entry name" value="LRR_dom_sf"/>
</dbReference>
<name>A0AA86Q331_9EUKA</name>
<reference evidence="4 5" key="2">
    <citation type="submission" date="2024-07" db="EMBL/GenBank/DDBJ databases">
        <authorList>
            <person name="Akdeniz Z."/>
        </authorList>
    </citation>
    <scope>NUCLEOTIDE SEQUENCE [LARGE SCALE GENOMIC DNA]</scope>
</reference>
<evidence type="ECO:0000256" key="1">
    <source>
        <dbReference type="ARBA" id="ARBA00022614"/>
    </source>
</evidence>
<dbReference type="SUPFAM" id="SSF52075">
    <property type="entry name" value="Outer arm dynein light chain 1"/>
    <property type="match status" value="1"/>
</dbReference>
<dbReference type="InterPro" id="IPR003591">
    <property type="entry name" value="Leu-rich_rpt_typical-subtyp"/>
</dbReference>
<dbReference type="PANTHER" id="PTHR46652">
    <property type="entry name" value="LEUCINE-RICH REPEAT AND IQ DOMAIN-CONTAINING PROTEIN 1-RELATED"/>
    <property type="match status" value="1"/>
</dbReference>
<organism evidence="3">
    <name type="scientific">Hexamita inflata</name>
    <dbReference type="NCBI Taxonomy" id="28002"/>
    <lineage>
        <taxon>Eukaryota</taxon>
        <taxon>Metamonada</taxon>
        <taxon>Diplomonadida</taxon>
        <taxon>Hexamitidae</taxon>
        <taxon>Hexamitinae</taxon>
        <taxon>Hexamita</taxon>
    </lineage>
</organism>
<gene>
    <name evidence="4" type="ORF">HINF_LOCUS23757</name>
    <name evidence="3" type="ORF">HINF_LOCUS36368</name>
</gene>
<dbReference type="EMBL" id="CATOUU010000790">
    <property type="protein sequence ID" value="CAI9948723.1"/>
    <property type="molecule type" value="Genomic_DNA"/>
</dbReference>
<evidence type="ECO:0000313" key="5">
    <source>
        <dbReference type="Proteomes" id="UP001642409"/>
    </source>
</evidence>
<comment type="caution">
    <text evidence="3">The sequence shown here is derived from an EMBL/GenBank/DDBJ whole genome shotgun (WGS) entry which is preliminary data.</text>
</comment>
<dbReference type="EMBL" id="CAXDID020000068">
    <property type="protein sequence ID" value="CAL6013374.1"/>
    <property type="molecule type" value="Genomic_DNA"/>
</dbReference>
<protein>
    <submittedName>
        <fullName evidence="3">Uncharacterized protein</fullName>
    </submittedName>
</protein>
<evidence type="ECO:0000313" key="3">
    <source>
        <dbReference type="EMBL" id="CAI9948723.1"/>
    </source>
</evidence>
<dbReference type="InterPro" id="IPR050836">
    <property type="entry name" value="SDS22/Internalin_LRR"/>
</dbReference>
<dbReference type="InterPro" id="IPR025875">
    <property type="entry name" value="Leu-rich_rpt_4"/>
</dbReference>
<dbReference type="PANTHER" id="PTHR46652:SF3">
    <property type="entry name" value="LEUCINE-RICH REPEAT-CONTAINING PROTEIN 9"/>
    <property type="match status" value="1"/>
</dbReference>
<dbReference type="SMART" id="SM00369">
    <property type="entry name" value="LRR_TYP"/>
    <property type="match status" value="10"/>
</dbReference>
<keyword evidence="1" id="KW-0433">Leucine-rich repeat</keyword>
<dbReference type="Proteomes" id="UP001642409">
    <property type="component" value="Unassembled WGS sequence"/>
</dbReference>
<evidence type="ECO:0000256" key="2">
    <source>
        <dbReference type="ARBA" id="ARBA00022737"/>
    </source>
</evidence>
<dbReference type="PROSITE" id="PS51450">
    <property type="entry name" value="LRR"/>
    <property type="match status" value="9"/>
</dbReference>
<dbReference type="InterPro" id="IPR001611">
    <property type="entry name" value="Leu-rich_rpt"/>
</dbReference>
<evidence type="ECO:0000313" key="4">
    <source>
        <dbReference type="EMBL" id="CAL6013374.1"/>
    </source>
</evidence>
<dbReference type="AlphaFoldDB" id="A0AA86Q331"/>
<keyword evidence="2" id="KW-0677">Repeat</keyword>
<dbReference type="SMART" id="SM00365">
    <property type="entry name" value="LRR_SD22"/>
    <property type="match status" value="13"/>
</dbReference>
<proteinExistence type="predicted"/>
<reference evidence="3" key="1">
    <citation type="submission" date="2023-06" db="EMBL/GenBank/DDBJ databases">
        <authorList>
            <person name="Kurt Z."/>
        </authorList>
    </citation>
    <scope>NUCLEOTIDE SEQUENCE</scope>
</reference>
<sequence>MEEQIVDNEKFYCVRSDTNLADKHIDNVVNLKVNQLYYPSISLIPVHITKLIASGCCLQEVSGVRFMKNLIYLDISNNFIKNISDLQYLQNLQYLNMTNNKIIFSQPLSALPMLQQLLLTSNMIHDFDALATNPNFNINWICPQNIAQIRNFLDYIGPSSTIEQATMLMTQTISRRDQIPYHDPMLLKYAPMVVNRTLVIHNDQELRSIQFTDLLNIETLFVFECFNLSFERVPLKIRKLAVNMCYIENVNGLENMKSVVELSLRGNRISEIGVLSRMNQLQKLDMAQNNLKSIQGIEQLVNLIEIDLSENYITEINSLKSMKQLKQINLSKNQIQYAQDLEMLTNLMSLNISFNSLKNITFVKRMTKLVQFNASYNQIKNIDNIKDLTILVDLRLDGNMIESFSVIDSLPNQKAIWYTSEQWANESDKTRMIVQECLKFPVGTNFRFQDNAGLKQFRFIDTFKSQEITITNCPNVSFENCPHIPIKLKINKCGLQAITGIFEMQQIVELDLGFNNIRHIYELEALVNLQVLNLQSNDIYRINALGNLKDLKYVNLTNNKIIFSQSLNQMKGQLLIDNNLISDNVTLKNQNKPQLVDYQNFLGPNSTEDQAKELSRIVPSDQKYDLLMKQKYIKTIVNNALQIQNDQVLTDFGFTSEMNIHMLNVQNCYNVKLPFKTILRFLKTDNGALINYPEVVQNNIPNQIISLTINNCKLTNIIGIENMKQLQYLNLIDNQIVSIEQLQKLSNLKQVLVDNNFIQDLEYLTNQDWISLQKAPRDSDLTAYLTDTNSILTLEAFKAQIAPKKTKSDKLLAPLLKYDSDMSNKFKSQVNYNKLEIISDNDVKDIKFMDQIQVECLIMNRCTNFSFKRVPTQLLYLTLNDCNITNLDGLQQFKQLKKFESINNTNIQSIKQVYSLNNLLSLTINNTQINNLVGIEQLSKLQYIDLRDNCIVSIEPVESLQFLKQVLIDNNFIQDIEHLTVTKNYTPEWIYYQNAITDSELARYLNDMQLKCSLLELKTSFEGKKRRTEELIRGYPTAYDAKMKAKYEQKAQEYAQQYGPNGPDGYGPCLSISNNQELRDLRFVSELGVTHLYLNSCQNAHLLRAPANLRCLEHYPSRMKTAKGLERLVELEWLDIEDAQIVEINIRGLQKLKYLHCRNNKIRDVSAAEYLKAKGCCQNDYRIVDQKQPSQEEIDEARLW</sequence>
<accession>A0AA86Q331</accession>
<dbReference type="Gene3D" id="3.80.10.10">
    <property type="entry name" value="Ribonuclease Inhibitor"/>
    <property type="match status" value="7"/>
</dbReference>
<dbReference type="Pfam" id="PF12799">
    <property type="entry name" value="LRR_4"/>
    <property type="match status" value="1"/>
</dbReference>
<dbReference type="SUPFAM" id="SSF52058">
    <property type="entry name" value="L domain-like"/>
    <property type="match status" value="2"/>
</dbReference>